<proteinExistence type="predicted"/>
<gene>
    <name evidence="3" type="ordered locus">Aazo_0517</name>
</gene>
<dbReference type="HOGENOM" id="CLU_019973_1_0_3"/>
<dbReference type="CAZy" id="GT2">
    <property type="family name" value="Glycosyltransferase Family 2"/>
</dbReference>
<evidence type="ECO:0000259" key="1">
    <source>
        <dbReference type="Pfam" id="PF00535"/>
    </source>
</evidence>
<sequence>MSQALLNSRPTHQNVQTTVKLQNIILPNLDICTVEELYFRLNSEFSMNYEQNIIEINKSEIISFDTYFNSFSIQKWQEHTNINSININLNVKGKFKINLLNINYSSQIKGLVHQKIITNTELREVCVFNDIDTQPYKGLLYLELEPLEDNCIFAGGYFYANANINNFCKSNQKIAIVICTYKREAYVNRNVSLLETHLFSQPDIGNKFEVFIIDNGRTIKDFYNSKIHVIPNKNAGGTGGYCRGIIEVMKRKSDFSHIVFMDDDVVINPEVFERIYNFQTVAHNQNLCLGGSMLRLDTKYIQYENGAVWNKEVIRLKPDLDLRTVRNILLNEIEEHLSYNGWWLFCFPIKSIDDSKLPYPFFIKMDDMEFPIRLNHKIITLNGVCVWHEALENKYSPMMNYYLKKNELILNVIVSDDFSKLDAIKRIIKFTLREAFCYKYQSANVILKAAADFLKGPRHLTEIDPEEKNIEIRSMGEKCVKDTELPFMYIKYEESVNKIESTMHRWLRFITLNGHLLPSPFFYQDIKLTGQGYKVIPMQEYRPTNVFRARKALYYNLIDQEGFVVSFSREEFFKVLMKTLALSVEIYFKFSKLKQDYRETLPELTNREFWETYLETNKYSK</sequence>
<dbReference type="InterPro" id="IPR029044">
    <property type="entry name" value="Nucleotide-diphossugar_trans"/>
</dbReference>
<dbReference type="EMBL" id="CP002059">
    <property type="protein sequence ID" value="ADI63033.1"/>
    <property type="molecule type" value="Genomic_DNA"/>
</dbReference>
<evidence type="ECO:0000313" key="4">
    <source>
        <dbReference type="Proteomes" id="UP000001511"/>
    </source>
</evidence>
<dbReference type="GO" id="GO:0016740">
    <property type="term" value="F:transferase activity"/>
    <property type="evidence" value="ECO:0007669"/>
    <property type="project" value="UniProtKB-KW"/>
</dbReference>
<reference evidence="3 4" key="1">
    <citation type="journal article" date="2010" name="PLoS ONE">
        <title>Genome erosion in a nitrogen-fixing vertically transmitted endosymbiotic multicellular cyanobacterium.</title>
        <authorList>
            <person name="Ran L."/>
            <person name="Larsson J."/>
            <person name="Vigil-Stenman T."/>
            <person name="Nylander J.A."/>
            <person name="Ininbergs K."/>
            <person name="Zheng W.W."/>
            <person name="Lapidus A."/>
            <person name="Lowry S."/>
            <person name="Haselkorn R."/>
            <person name="Bergman B."/>
        </authorList>
    </citation>
    <scope>NUCLEOTIDE SEQUENCE [LARGE SCALE GENOMIC DNA]</scope>
    <source>
        <strain evidence="3 4">0708</strain>
    </source>
</reference>
<keyword evidence="4" id="KW-1185">Reference proteome</keyword>
<dbReference type="Pfam" id="PF17994">
    <property type="entry name" value="Glft2_N"/>
    <property type="match status" value="1"/>
</dbReference>
<dbReference type="Pfam" id="PF00535">
    <property type="entry name" value="Glycos_transf_2"/>
    <property type="match status" value="1"/>
</dbReference>
<name>D7E0C4_NOSA0</name>
<dbReference type="eggNOG" id="COG1216">
    <property type="taxonomic scope" value="Bacteria"/>
</dbReference>
<evidence type="ECO:0000259" key="2">
    <source>
        <dbReference type="Pfam" id="PF17994"/>
    </source>
</evidence>
<dbReference type="OrthoDB" id="3225550at2"/>
<dbReference type="InterPro" id="IPR040492">
    <property type="entry name" value="GlfT2_N"/>
</dbReference>
<keyword evidence="3" id="KW-0808">Transferase</keyword>
<evidence type="ECO:0000313" key="3">
    <source>
        <dbReference type="EMBL" id="ADI63033.1"/>
    </source>
</evidence>
<dbReference type="AlphaFoldDB" id="D7E0C4"/>
<dbReference type="RefSeq" id="WP_013190052.1">
    <property type="nucleotide sequence ID" value="NC_014248.1"/>
</dbReference>
<dbReference type="Gene3D" id="3.90.550.60">
    <property type="match status" value="1"/>
</dbReference>
<feature type="domain" description="Glycosyltransferase 2-like" evidence="1">
    <location>
        <begin position="176"/>
        <end position="278"/>
    </location>
</feature>
<protein>
    <submittedName>
        <fullName evidence="3">Glycosyl transferase family 2</fullName>
    </submittedName>
</protein>
<accession>D7E0C4</accession>
<dbReference type="KEGG" id="naz:Aazo_0517"/>
<feature type="domain" description="Galactofuranosyltransferase GlfT2 N-terminal" evidence="2">
    <location>
        <begin position="21"/>
        <end position="111"/>
    </location>
</feature>
<organism evidence="3 4">
    <name type="scientific">Nostoc azollae (strain 0708)</name>
    <name type="common">Anabaena azollae (strain 0708)</name>
    <dbReference type="NCBI Taxonomy" id="551115"/>
    <lineage>
        <taxon>Bacteria</taxon>
        <taxon>Bacillati</taxon>
        <taxon>Cyanobacteriota</taxon>
        <taxon>Cyanophyceae</taxon>
        <taxon>Nostocales</taxon>
        <taxon>Nostocaceae</taxon>
        <taxon>Trichormus</taxon>
    </lineage>
</organism>
<dbReference type="InterPro" id="IPR001173">
    <property type="entry name" value="Glyco_trans_2-like"/>
</dbReference>
<dbReference type="Proteomes" id="UP000001511">
    <property type="component" value="Chromosome"/>
</dbReference>
<dbReference type="STRING" id="551115.Aazo_0517"/>
<dbReference type="SUPFAM" id="SSF53448">
    <property type="entry name" value="Nucleotide-diphospho-sugar transferases"/>
    <property type="match status" value="1"/>
</dbReference>